<evidence type="ECO:0000256" key="1">
    <source>
        <dbReference type="ARBA" id="ARBA00022723"/>
    </source>
</evidence>
<gene>
    <name evidence="4" type="ORF">ENG14_06890</name>
</gene>
<dbReference type="PANTHER" id="PTHR22789:SF0">
    <property type="entry name" value="3-OXO-TETRONATE 4-PHOSPHATE DECARBOXYLASE-RELATED"/>
    <property type="match status" value="1"/>
</dbReference>
<comment type="caution">
    <text evidence="4">The sequence shown here is derived from an EMBL/GenBank/DDBJ whole genome shotgun (WGS) entry which is preliminary data.</text>
</comment>
<dbReference type="InterPro" id="IPR036409">
    <property type="entry name" value="Aldolase_II/adducin_N_sf"/>
</dbReference>
<evidence type="ECO:0000259" key="3">
    <source>
        <dbReference type="SMART" id="SM01007"/>
    </source>
</evidence>
<feature type="domain" description="Class II aldolase/adducin N-terminal" evidence="3">
    <location>
        <begin position="9"/>
        <end position="184"/>
    </location>
</feature>
<dbReference type="InterPro" id="IPR001303">
    <property type="entry name" value="Aldolase_II/adducin_N"/>
</dbReference>
<accession>A0A7C0WVD5</accession>
<dbReference type="GO" id="GO:0046872">
    <property type="term" value="F:metal ion binding"/>
    <property type="evidence" value="ECO:0007669"/>
    <property type="project" value="UniProtKB-KW"/>
</dbReference>
<dbReference type="SMART" id="SM01007">
    <property type="entry name" value="Aldolase_II"/>
    <property type="match status" value="1"/>
</dbReference>
<keyword evidence="2" id="KW-0456">Lyase</keyword>
<dbReference type="EMBL" id="DQZW01000328">
    <property type="protein sequence ID" value="HDL90612.1"/>
    <property type="molecule type" value="Genomic_DNA"/>
</dbReference>
<dbReference type="SUPFAM" id="SSF53639">
    <property type="entry name" value="AraD/HMP-PK domain-like"/>
    <property type="match status" value="1"/>
</dbReference>
<name>A0A7C0WVD5_9BACT</name>
<dbReference type="GO" id="GO:0005829">
    <property type="term" value="C:cytosol"/>
    <property type="evidence" value="ECO:0007669"/>
    <property type="project" value="TreeGrafter"/>
</dbReference>
<sequence length="213" mass="23344">MEDIMRVKMELIEAGKWLYSKGLVSATDGNLSVRIDDRIVVTRSGVNKGKLSPEDFVIVGLDGKVLDGTGKPSSEIRMHLTVYAMRKDVKAVIHAHPPILTALTLAGIPFDATWLPEVWVTIGPVPTAPYATPSTQEVPQAIEPFVKDHNAILLERHGSLTYSSTLEKAYFALEKLEHAAYVIMLATIIRGETPPGLTKEQLKKLNVAFGKTT</sequence>
<protein>
    <submittedName>
        <fullName evidence="4">Class II aldolase/adducin family protein</fullName>
    </submittedName>
</protein>
<dbReference type="PANTHER" id="PTHR22789">
    <property type="entry name" value="FUCULOSE PHOSPHATE ALDOLASE"/>
    <property type="match status" value="1"/>
</dbReference>
<proteinExistence type="predicted"/>
<dbReference type="Gene3D" id="3.40.225.10">
    <property type="entry name" value="Class II aldolase/adducin N-terminal domain"/>
    <property type="match status" value="1"/>
</dbReference>
<dbReference type="AlphaFoldDB" id="A0A7C0WVD5"/>
<organism evidence="4">
    <name type="scientific">Thermodesulforhabdus norvegica</name>
    <dbReference type="NCBI Taxonomy" id="39841"/>
    <lineage>
        <taxon>Bacteria</taxon>
        <taxon>Pseudomonadati</taxon>
        <taxon>Thermodesulfobacteriota</taxon>
        <taxon>Syntrophobacteria</taxon>
        <taxon>Syntrophobacterales</taxon>
        <taxon>Thermodesulforhabdaceae</taxon>
        <taxon>Thermodesulforhabdus</taxon>
    </lineage>
</organism>
<dbReference type="Pfam" id="PF00596">
    <property type="entry name" value="Aldolase_II"/>
    <property type="match status" value="1"/>
</dbReference>
<evidence type="ECO:0000256" key="2">
    <source>
        <dbReference type="ARBA" id="ARBA00023239"/>
    </source>
</evidence>
<evidence type="ECO:0000313" key="4">
    <source>
        <dbReference type="EMBL" id="HDL90612.1"/>
    </source>
</evidence>
<dbReference type="GO" id="GO:0019323">
    <property type="term" value="P:pentose catabolic process"/>
    <property type="evidence" value="ECO:0007669"/>
    <property type="project" value="TreeGrafter"/>
</dbReference>
<reference evidence="4" key="1">
    <citation type="journal article" date="2020" name="mSystems">
        <title>Genome- and Community-Level Interaction Insights into Carbon Utilization and Element Cycling Functions of Hydrothermarchaeota in Hydrothermal Sediment.</title>
        <authorList>
            <person name="Zhou Z."/>
            <person name="Liu Y."/>
            <person name="Xu W."/>
            <person name="Pan J."/>
            <person name="Luo Z.H."/>
            <person name="Li M."/>
        </authorList>
    </citation>
    <scope>NUCLEOTIDE SEQUENCE [LARGE SCALE GENOMIC DNA]</scope>
    <source>
        <strain evidence="4">HyVt-19</strain>
    </source>
</reference>
<keyword evidence="1" id="KW-0479">Metal-binding</keyword>
<dbReference type="Proteomes" id="UP000886355">
    <property type="component" value="Unassembled WGS sequence"/>
</dbReference>
<dbReference type="InterPro" id="IPR050197">
    <property type="entry name" value="Aldolase_class_II_sugar_metab"/>
</dbReference>
<dbReference type="GO" id="GO:0016832">
    <property type="term" value="F:aldehyde-lyase activity"/>
    <property type="evidence" value="ECO:0007669"/>
    <property type="project" value="TreeGrafter"/>
</dbReference>